<comment type="caution">
    <text evidence="9">Lacks conserved residue(s) required for the propagation of feature annotation.</text>
</comment>
<evidence type="ECO:0000256" key="7">
    <source>
        <dbReference type="ARBA" id="ARBA00023136"/>
    </source>
</evidence>
<keyword evidence="7 9" id="KW-0472">Membrane</keyword>
<keyword evidence="12" id="KW-1185">Reference proteome</keyword>
<feature type="transmembrane region" description="Helical" evidence="9">
    <location>
        <begin position="26"/>
        <end position="48"/>
    </location>
</feature>
<proteinExistence type="inferred from homology"/>
<evidence type="ECO:0000256" key="2">
    <source>
        <dbReference type="ARBA" id="ARBA00022448"/>
    </source>
</evidence>
<comment type="subcellular location">
    <subcellularLocation>
        <location evidence="1 9">Cell inner membrane</location>
        <topology evidence="1 9">Multi-pass membrane protein</topology>
    </subcellularLocation>
</comment>
<dbReference type="GO" id="GO:0015740">
    <property type="term" value="P:C4-dicarboxylate transport"/>
    <property type="evidence" value="ECO:0007669"/>
    <property type="project" value="TreeGrafter"/>
</dbReference>
<dbReference type="RefSeq" id="WP_157396574.1">
    <property type="nucleotide sequence ID" value="NZ_WSEL01000003.1"/>
</dbReference>
<keyword evidence="6 9" id="KW-1133">Transmembrane helix</keyword>
<comment type="subunit">
    <text evidence="9">The complex comprises the extracytoplasmic solute receptor protein and the two transmembrane proteins.</text>
</comment>
<evidence type="ECO:0000256" key="5">
    <source>
        <dbReference type="ARBA" id="ARBA00022692"/>
    </source>
</evidence>
<dbReference type="PANTHER" id="PTHR35011">
    <property type="entry name" value="2,3-DIKETO-L-GULONATE TRAP TRANSPORTER SMALL PERMEASE PROTEIN YIAM"/>
    <property type="match status" value="1"/>
</dbReference>
<gene>
    <name evidence="11" type="ORF">GON04_03375</name>
</gene>
<dbReference type="Proteomes" id="UP000469385">
    <property type="component" value="Unassembled WGS sequence"/>
</dbReference>
<keyword evidence="4 9" id="KW-0997">Cell inner membrane</keyword>
<dbReference type="InterPro" id="IPR007387">
    <property type="entry name" value="TRAP_DctQ"/>
</dbReference>
<dbReference type="GO" id="GO:0005886">
    <property type="term" value="C:plasma membrane"/>
    <property type="evidence" value="ECO:0007669"/>
    <property type="project" value="UniProtKB-SubCell"/>
</dbReference>
<evidence type="ECO:0000313" key="11">
    <source>
        <dbReference type="EMBL" id="MVQ28473.1"/>
    </source>
</evidence>
<evidence type="ECO:0000259" key="10">
    <source>
        <dbReference type="Pfam" id="PF04290"/>
    </source>
</evidence>
<organism evidence="11 12">
    <name type="scientific">Ramlibacter pinisoli</name>
    <dbReference type="NCBI Taxonomy" id="2682844"/>
    <lineage>
        <taxon>Bacteria</taxon>
        <taxon>Pseudomonadati</taxon>
        <taxon>Pseudomonadota</taxon>
        <taxon>Betaproteobacteria</taxon>
        <taxon>Burkholderiales</taxon>
        <taxon>Comamonadaceae</taxon>
        <taxon>Ramlibacter</taxon>
    </lineage>
</organism>
<dbReference type="GO" id="GO:0022857">
    <property type="term" value="F:transmembrane transporter activity"/>
    <property type="evidence" value="ECO:0007669"/>
    <property type="project" value="UniProtKB-UniRule"/>
</dbReference>
<accession>A0A6N8IRH6</accession>
<feature type="transmembrane region" description="Helical" evidence="9">
    <location>
        <begin position="105"/>
        <end position="122"/>
    </location>
</feature>
<dbReference type="Pfam" id="PF04290">
    <property type="entry name" value="DctQ"/>
    <property type="match status" value="1"/>
</dbReference>
<sequence>MDQALPLATSHPPAWPLRLLGLADRAVTGLVLAAMAAMVVVVSAQVALRYGLNRSLDWADEIGRLGFVWSVFLAIPLGVREGSHIGIDLLVDKLPAAAGAQLRRAGALLATVLMALIAWAAVRVSLEQWDELMSTVDLSVGWFIVPVAIGAALSALHLLRIAVQGPPAARTGSAE</sequence>
<evidence type="ECO:0000256" key="9">
    <source>
        <dbReference type="RuleBase" id="RU369079"/>
    </source>
</evidence>
<keyword evidence="2 9" id="KW-0813">Transport</keyword>
<reference evidence="11 12" key="1">
    <citation type="submission" date="2019-12" db="EMBL/GenBank/DDBJ databases">
        <authorList>
            <person name="Huq M.A."/>
        </authorList>
    </citation>
    <scope>NUCLEOTIDE SEQUENCE [LARGE SCALE GENOMIC DNA]</scope>
    <source>
        <strain evidence="11 12">MAH-25</strain>
    </source>
</reference>
<evidence type="ECO:0000256" key="6">
    <source>
        <dbReference type="ARBA" id="ARBA00022989"/>
    </source>
</evidence>
<comment type="similarity">
    <text evidence="8 9">Belongs to the TRAP transporter small permease family.</text>
</comment>
<feature type="domain" description="Tripartite ATP-independent periplasmic transporters DctQ component" evidence="10">
    <location>
        <begin position="38"/>
        <end position="163"/>
    </location>
</feature>
<dbReference type="InterPro" id="IPR055348">
    <property type="entry name" value="DctQ"/>
</dbReference>
<dbReference type="AlphaFoldDB" id="A0A6N8IRH6"/>
<dbReference type="PANTHER" id="PTHR35011:SF2">
    <property type="entry name" value="2,3-DIKETO-L-GULONATE TRAP TRANSPORTER SMALL PERMEASE PROTEIN YIAM"/>
    <property type="match status" value="1"/>
</dbReference>
<evidence type="ECO:0000313" key="12">
    <source>
        <dbReference type="Proteomes" id="UP000469385"/>
    </source>
</evidence>
<comment type="function">
    <text evidence="9">Part of the tripartite ATP-independent periplasmic (TRAP) transport system.</text>
</comment>
<keyword evidence="5 9" id="KW-0812">Transmembrane</keyword>
<evidence type="ECO:0000256" key="1">
    <source>
        <dbReference type="ARBA" id="ARBA00004429"/>
    </source>
</evidence>
<evidence type="ECO:0000256" key="3">
    <source>
        <dbReference type="ARBA" id="ARBA00022475"/>
    </source>
</evidence>
<keyword evidence="3" id="KW-1003">Cell membrane</keyword>
<evidence type="ECO:0000256" key="4">
    <source>
        <dbReference type="ARBA" id="ARBA00022519"/>
    </source>
</evidence>
<dbReference type="EMBL" id="WSEL01000003">
    <property type="protein sequence ID" value="MVQ28473.1"/>
    <property type="molecule type" value="Genomic_DNA"/>
</dbReference>
<feature type="transmembrane region" description="Helical" evidence="9">
    <location>
        <begin position="142"/>
        <end position="163"/>
    </location>
</feature>
<comment type="caution">
    <text evidence="11">The sequence shown here is derived from an EMBL/GenBank/DDBJ whole genome shotgun (WGS) entry which is preliminary data.</text>
</comment>
<protein>
    <recommendedName>
        <fullName evidence="9">TRAP transporter small permease protein</fullName>
    </recommendedName>
</protein>
<evidence type="ECO:0000256" key="8">
    <source>
        <dbReference type="ARBA" id="ARBA00038436"/>
    </source>
</evidence>
<name>A0A6N8IRH6_9BURK</name>